<dbReference type="RefSeq" id="XP_003727258.2">
    <property type="nucleotide sequence ID" value="XM_003727210.2"/>
</dbReference>
<dbReference type="EnsemblMetazoa" id="XM_003727210">
    <property type="protein sequence ID" value="XP_003727258"/>
    <property type="gene ID" value="LOC100889563"/>
</dbReference>
<dbReference type="Gene3D" id="3.30.70.270">
    <property type="match status" value="1"/>
</dbReference>
<name>A0A7M7GJ86_STRPU</name>
<dbReference type="Pfam" id="PF17921">
    <property type="entry name" value="Integrase_H2C2"/>
    <property type="match status" value="1"/>
</dbReference>
<dbReference type="OMA" id="RANDCIH"/>
<evidence type="ECO:0000313" key="4">
    <source>
        <dbReference type="Proteomes" id="UP000007110"/>
    </source>
</evidence>
<dbReference type="GO" id="GO:0003676">
    <property type="term" value="F:nucleic acid binding"/>
    <property type="evidence" value="ECO:0007669"/>
    <property type="project" value="InterPro"/>
</dbReference>
<dbReference type="Proteomes" id="UP000007110">
    <property type="component" value="Unassembled WGS sequence"/>
</dbReference>
<dbReference type="InterPro" id="IPR043128">
    <property type="entry name" value="Rev_trsase/Diguanyl_cyclase"/>
</dbReference>
<dbReference type="InterPro" id="IPR036397">
    <property type="entry name" value="RNaseH_sf"/>
</dbReference>
<dbReference type="InterPro" id="IPR040676">
    <property type="entry name" value="DUF5641"/>
</dbReference>
<feature type="domain" description="Integrase catalytic" evidence="2">
    <location>
        <begin position="1512"/>
        <end position="1699"/>
    </location>
</feature>
<dbReference type="EnsemblMetazoa" id="XM_030994890">
    <property type="protein sequence ID" value="XP_030850750"/>
    <property type="gene ID" value="LOC100889491"/>
</dbReference>
<dbReference type="InterPro" id="IPR001584">
    <property type="entry name" value="Integrase_cat-core"/>
</dbReference>
<dbReference type="SUPFAM" id="SSF56672">
    <property type="entry name" value="DNA/RNA polymerases"/>
    <property type="match status" value="1"/>
</dbReference>
<dbReference type="CDD" id="cd01644">
    <property type="entry name" value="RT_pepA17"/>
    <property type="match status" value="1"/>
</dbReference>
<feature type="compositionally biased region" description="Basic and acidic residues" evidence="1">
    <location>
        <begin position="104"/>
        <end position="113"/>
    </location>
</feature>
<dbReference type="Pfam" id="PF18701">
    <property type="entry name" value="DUF5641"/>
    <property type="match status" value="1"/>
</dbReference>
<evidence type="ECO:0000256" key="1">
    <source>
        <dbReference type="SAM" id="MobiDB-lite"/>
    </source>
</evidence>
<dbReference type="PROSITE" id="PS50994">
    <property type="entry name" value="INTEGRASE"/>
    <property type="match status" value="1"/>
</dbReference>
<dbReference type="KEGG" id="spu:100889563"/>
<dbReference type="Gene3D" id="3.10.10.10">
    <property type="entry name" value="HIV Type 1 Reverse Transcriptase, subunit A, domain 1"/>
    <property type="match status" value="1"/>
</dbReference>
<dbReference type="PANTHER" id="PTHR47331">
    <property type="entry name" value="PHD-TYPE DOMAIN-CONTAINING PROTEIN"/>
    <property type="match status" value="1"/>
</dbReference>
<dbReference type="PANTHER" id="PTHR47331:SF1">
    <property type="entry name" value="GAG-LIKE PROTEIN"/>
    <property type="match status" value="1"/>
</dbReference>
<feature type="compositionally biased region" description="Polar residues" evidence="1">
    <location>
        <begin position="13"/>
        <end position="27"/>
    </location>
</feature>
<dbReference type="InParanoid" id="A0A7M7GJ86"/>
<reference evidence="4" key="1">
    <citation type="submission" date="2015-02" db="EMBL/GenBank/DDBJ databases">
        <title>Genome sequencing for Strongylocentrotus purpuratus.</title>
        <authorList>
            <person name="Murali S."/>
            <person name="Liu Y."/>
            <person name="Vee V."/>
            <person name="English A."/>
            <person name="Wang M."/>
            <person name="Skinner E."/>
            <person name="Han Y."/>
            <person name="Muzny D.M."/>
            <person name="Worley K.C."/>
            <person name="Gibbs R.A."/>
        </authorList>
    </citation>
    <scope>NUCLEOTIDE SEQUENCE</scope>
</reference>
<organism evidence="3 4">
    <name type="scientific">Strongylocentrotus purpuratus</name>
    <name type="common">Purple sea urchin</name>
    <dbReference type="NCBI Taxonomy" id="7668"/>
    <lineage>
        <taxon>Eukaryota</taxon>
        <taxon>Metazoa</taxon>
        <taxon>Echinodermata</taxon>
        <taxon>Eleutherozoa</taxon>
        <taxon>Echinozoa</taxon>
        <taxon>Echinoidea</taxon>
        <taxon>Euechinoidea</taxon>
        <taxon>Echinacea</taxon>
        <taxon>Camarodonta</taxon>
        <taxon>Echinidea</taxon>
        <taxon>Strongylocentrotidae</taxon>
        <taxon>Strongylocentrotus</taxon>
    </lineage>
</organism>
<keyword evidence="4" id="KW-1185">Reference proteome</keyword>
<dbReference type="SUPFAM" id="SSF53098">
    <property type="entry name" value="Ribonuclease H-like"/>
    <property type="match status" value="1"/>
</dbReference>
<dbReference type="InterPro" id="IPR041588">
    <property type="entry name" value="Integrase_H2C2"/>
</dbReference>
<feature type="region of interest" description="Disordered" evidence="1">
    <location>
        <begin position="75"/>
        <end position="123"/>
    </location>
</feature>
<feature type="compositionally biased region" description="Polar residues" evidence="1">
    <location>
        <begin position="87"/>
        <end position="103"/>
    </location>
</feature>
<dbReference type="GeneID" id="100889563"/>
<evidence type="ECO:0000313" key="3">
    <source>
        <dbReference type="EnsemblMetazoa" id="XP_003727258"/>
    </source>
</evidence>
<proteinExistence type="predicted"/>
<protein>
    <recommendedName>
        <fullName evidence="2">Integrase catalytic domain-containing protein</fullName>
    </recommendedName>
</protein>
<dbReference type="InterPro" id="IPR043502">
    <property type="entry name" value="DNA/RNA_pol_sf"/>
</dbReference>
<dbReference type="OrthoDB" id="8046937at2759"/>
<dbReference type="InterPro" id="IPR012337">
    <property type="entry name" value="RNaseH-like_sf"/>
</dbReference>
<evidence type="ECO:0000259" key="2">
    <source>
        <dbReference type="PROSITE" id="PS50994"/>
    </source>
</evidence>
<dbReference type="GO" id="GO:0015074">
    <property type="term" value="P:DNA integration"/>
    <property type="evidence" value="ECO:0007669"/>
    <property type="project" value="InterPro"/>
</dbReference>
<reference evidence="3" key="2">
    <citation type="submission" date="2021-01" db="UniProtKB">
        <authorList>
            <consortium name="EnsemblMetazoa"/>
        </authorList>
    </citation>
    <scope>IDENTIFICATION</scope>
</reference>
<dbReference type="RefSeq" id="XP_030850750.1">
    <property type="nucleotide sequence ID" value="XM_030994890.1"/>
</dbReference>
<accession>A0A7M7GJ86</accession>
<dbReference type="InterPro" id="IPR008042">
    <property type="entry name" value="Retrotrans_Pao"/>
</dbReference>
<sequence>MSQVGVDDVNPEDSASQVGKSSTTSSGLRTRAKRAAIAAELAVLQEEQEIELEEIRLKQRKAKLLLRAKLSAAEAEEDVYEQHRSGSKVSSIGNRSSSQQNVKQVHESAEHATEHHHHVSNHDVKEPALLQETIPFPAQQMASSPISGQAYQPRDDREFYLQTQVQQQRWLEAISLANVEMMKFDGSPLHFHEFMMSFDNLIGRSSLDSGTKLMKLYHCCEGEVKGIIQCCMVMEPLYGYQRARELLVERFGSKYKIGEAWIKRITTGPICHANDRKGLQKFADELKISMETLRAMDLLQEISSQRELLKVAERLPYYLKGRWLKLVRDIRQQERSPDISDMARFVSNAAEEANDPVFGDLTATTKRVETSNPAFNKKSTRSNYMYATEVTEVAVNLKCLKCRQEHSLFGCDSFKSMAPEMRFQFAQDNRLCFNCLQSGHTSRFCRLNRRCSVQGCQRKHTKFLHFAQDASSSAGRMTTTQAPVETQNNEVHQVQNGFVKKCVTGAGRCVLPIVPVRVRAQGENVFVNTYALLDSGSTSTFCTATLARELNATGRKQSLSLTTLEKRNSPIETSVISLIADTGPDTDCVKLPCVYTRDAINIRDTHIANVDDISGYHHLEGINLPIIERHEVGLLIGQDSPEALIPIEVRRGQHGPYAVRTKLGWSVSGPVGSSSDGVPKATSSFIDSNDRLEEQVSQFWKIEATDVLKKDKAMSVNDKKVMEIWERDIQREGAHFQLPVPFRRRPPNLPDNKWSAEQRLKSLARRLQRDQAMYVKYKQGIEDLLRKGYAEEVSEETRQPKDTPVWYLPHHPVLNPQKPDKMRIVFDCAAKHQGVSLNDAVLQGPDLINNLMGVLLRFRQQPVALMSDIEAMFHQVRVPPEDRDVLRFLWWKDGDFNKEPLVYRMCVHLFGGTWSPSVCSHALRQTARNGDGNGKVEASKAILKNFYVDDCLVSVENEETAVKLAADLMVLLSEGGFRLTKWVSNNPFVLQSIPEEERAKDVRGLDLNHDALPVERALGISWDVETDCLLYKLRPKDKPQTRRGILSVVSSIYDPLGYASPFILKAKMILQELTRLKLAWDEEIPSKEIERWNEWLQELPKMTEFQVNRCIKPHDFGKVAEYKLHHFADASEKAYGVVSYLRMKDVEGQVHCSILFARSRLAPLKRMTIPRLELMAATLSVTIDSMIQRELDLPLQESVFWTDSSIVLHYVKNEDKRFHTFVANRITTIHEGSEPRQWRHVNTDVNPADDASRGLTAEELTGRWKEGPKFLWSEECDWPKSLTVNESSLEHDPEVKQDKTGVFAAAESEVKATDRLLESYSSWFRLKKGIAWILKVKECLRRKARKDMNLLDMKQPVTVDEMTVAEEAIVRYVQQQTYAEEYRVLQQNKTTQRSPTRIAKSSPLSKLSVKLTDEGLICVGGRLHNAPLEEQTKHPVILPSKHHVVQLLVRHYHIMCGHSGKEYVLSLLRQRFWIIRGRLAVRHVLHKCFTCKRQRAKPVEQKMADLPADRVVPEKPPFSNVGVDCFGPYMVRQGRSSVKRYGCIFTCLVIRAIHIEVLHSLETDSFLNALHRFISRRGQPEIIRSDNGTNFIGAERELREGLKRWNQEKIHDNLLQQGVDWKFNPPRASHMGGSWERQIRTTRKVLNAVMKQQVLNDEGLTTLMCLVEAIINGRPLSITSDDARDAEPLTPNHLLLLRSKNALPPDVFQKHDLYGRRRWRQIQYLADLFWRRWVKEYLPSLQQRQKWLKETRNLEEGDIVLIIDNLPRNKWLTGRVIETYPGKDKLVRSVKLKHSTGILVRPVQKLCLLEEADSVLVNHSD</sequence>
<dbReference type="KEGG" id="spu:100889491"/>
<dbReference type="GeneID" id="100889491"/>
<dbReference type="Pfam" id="PF05380">
    <property type="entry name" value="Peptidase_A17"/>
    <property type="match status" value="1"/>
</dbReference>
<dbReference type="Gene3D" id="3.30.420.10">
    <property type="entry name" value="Ribonuclease H-like superfamily/Ribonuclease H"/>
    <property type="match status" value="1"/>
</dbReference>
<feature type="region of interest" description="Disordered" evidence="1">
    <location>
        <begin position="1"/>
        <end position="31"/>
    </location>
</feature>